<protein>
    <recommendedName>
        <fullName evidence="12">Methylenetetrahydrofolate reductase</fullName>
        <ecNumber evidence="12">1.5.1.54</ecNumber>
    </recommendedName>
</protein>
<dbReference type="GO" id="GO:0106312">
    <property type="term" value="F:methylenetetrahydrofolate reductase (NADH) activity"/>
    <property type="evidence" value="ECO:0007669"/>
    <property type="project" value="UniProtKB-EC"/>
</dbReference>
<comment type="similarity">
    <text evidence="3 12">Belongs to the methylenetetrahydrofolate reductase family.</text>
</comment>
<dbReference type="PANTHER" id="PTHR45754">
    <property type="entry name" value="METHYLENETETRAHYDROFOLATE REDUCTASE"/>
    <property type="match status" value="1"/>
</dbReference>
<comment type="cofactor">
    <cofactor evidence="1 12">
        <name>FAD</name>
        <dbReference type="ChEBI" id="CHEBI:57692"/>
    </cofactor>
</comment>
<dbReference type="FunFam" id="3.20.20.220:FF:000001">
    <property type="entry name" value="Methylenetetrahydrofolate reductase"/>
    <property type="match status" value="1"/>
</dbReference>
<organism evidence="13 14">
    <name type="scientific">Blochmanniella floridana</name>
    <dbReference type="NCBI Taxonomy" id="203907"/>
    <lineage>
        <taxon>Bacteria</taxon>
        <taxon>Pseudomonadati</taxon>
        <taxon>Pseudomonadota</taxon>
        <taxon>Gammaproteobacteria</taxon>
        <taxon>Enterobacterales</taxon>
        <taxon>Enterobacteriaceae</taxon>
        <taxon>ant endosymbionts</taxon>
        <taxon>Candidatus Blochmanniella</taxon>
    </lineage>
</organism>
<dbReference type="NCBIfam" id="TIGR00676">
    <property type="entry name" value="fadh2"/>
    <property type="match status" value="1"/>
</dbReference>
<sequence>MSIFHATQQEILNQYLVELRGHVKVSFEFFPPKTDTMEGMLWNSINKLSRFNPDFVSVTYGANSGKRDNTNRIIQDIKKRTSLIAAPHLTCIDFTPSMLRDIAQEYWNNGVRNIIALRGDKSINKCSSLSSMYAVDLVSLLKKIGDFDITVAAYPEVHPEARTAQSDLINLKRKIDAGANRAITQFFFDVEQYLRFRDACVSIGIEIEIIPGILPIFDFYQLQRFVAFTKVRIPQWMYILFDGLEHDLDTQKLIGIAVAMDMVKILVKEGVRNFHFYTLNRSDLTYTICHALGVKASN</sequence>
<evidence type="ECO:0000256" key="12">
    <source>
        <dbReference type="RuleBase" id="RU003862"/>
    </source>
</evidence>
<evidence type="ECO:0000256" key="7">
    <source>
        <dbReference type="ARBA" id="ARBA00023002"/>
    </source>
</evidence>
<keyword evidence="9" id="KW-0486">Methionine biosynthesis</keyword>
<dbReference type="eggNOG" id="COG0685">
    <property type="taxonomic scope" value="Bacteria"/>
</dbReference>
<keyword evidence="14" id="KW-1185">Reference proteome</keyword>
<dbReference type="NCBIfam" id="NF006950">
    <property type="entry name" value="PRK09432.1"/>
    <property type="match status" value="1"/>
</dbReference>
<dbReference type="EC" id="1.5.1.54" evidence="12"/>
<evidence type="ECO:0000256" key="4">
    <source>
        <dbReference type="ARBA" id="ARBA00022605"/>
    </source>
</evidence>
<dbReference type="PANTHER" id="PTHR45754:SF3">
    <property type="entry name" value="METHYLENETETRAHYDROFOLATE REDUCTASE (NADPH)"/>
    <property type="match status" value="1"/>
</dbReference>
<dbReference type="GO" id="GO:0071949">
    <property type="term" value="F:FAD binding"/>
    <property type="evidence" value="ECO:0007669"/>
    <property type="project" value="TreeGrafter"/>
</dbReference>
<proteinExistence type="inferred from homology"/>
<evidence type="ECO:0000256" key="8">
    <source>
        <dbReference type="ARBA" id="ARBA00023027"/>
    </source>
</evidence>
<accession>Q7VRL4</accession>
<dbReference type="Proteomes" id="UP000002192">
    <property type="component" value="Chromosome"/>
</dbReference>
<evidence type="ECO:0000256" key="11">
    <source>
        <dbReference type="ARBA" id="ARBA00048628"/>
    </source>
</evidence>
<evidence type="ECO:0000256" key="10">
    <source>
        <dbReference type="ARBA" id="ARBA00034478"/>
    </source>
</evidence>
<comment type="pathway">
    <text evidence="10">Amino-acid biosynthesis; L-methionine biosynthesis via de novo pathway.</text>
</comment>
<keyword evidence="7 12" id="KW-0560">Oxidoreductase</keyword>
<evidence type="ECO:0000256" key="5">
    <source>
        <dbReference type="ARBA" id="ARBA00022630"/>
    </source>
</evidence>
<dbReference type="HOGENOM" id="CLU_025841_0_0_6"/>
<dbReference type="OrthoDB" id="9812555at2"/>
<evidence type="ECO:0000256" key="6">
    <source>
        <dbReference type="ARBA" id="ARBA00022827"/>
    </source>
</evidence>
<dbReference type="AlphaFoldDB" id="Q7VRL4"/>
<comment type="catalytic activity">
    <reaction evidence="11">
        <text>(6S)-5-methyl-5,6,7,8-tetrahydrofolate + NAD(+) = (6R)-5,10-methylene-5,6,7,8-tetrahydrofolate + NADH + H(+)</text>
        <dbReference type="Rhea" id="RHEA:19821"/>
        <dbReference type="ChEBI" id="CHEBI:15378"/>
        <dbReference type="ChEBI" id="CHEBI:15636"/>
        <dbReference type="ChEBI" id="CHEBI:18608"/>
        <dbReference type="ChEBI" id="CHEBI:57540"/>
        <dbReference type="ChEBI" id="CHEBI:57945"/>
        <dbReference type="EC" id="1.5.1.54"/>
    </reaction>
    <physiologicalReaction direction="right-to-left" evidence="11">
        <dbReference type="Rhea" id="RHEA:19823"/>
    </physiologicalReaction>
</comment>
<evidence type="ECO:0000313" key="14">
    <source>
        <dbReference type="Proteomes" id="UP000002192"/>
    </source>
</evidence>
<evidence type="ECO:0000256" key="9">
    <source>
        <dbReference type="ARBA" id="ARBA00023167"/>
    </source>
</evidence>
<dbReference type="KEGG" id="bfl:Bfl597"/>
<keyword evidence="8" id="KW-0520">NAD</keyword>
<keyword evidence="6 12" id="KW-0274">FAD</keyword>
<keyword evidence="5 12" id="KW-0285">Flavoprotein</keyword>
<dbReference type="Pfam" id="PF02219">
    <property type="entry name" value="MTHFR"/>
    <property type="match status" value="1"/>
</dbReference>
<gene>
    <name evidence="13" type="primary">metF</name>
    <name evidence="13" type="ordered locus">Bfl597</name>
</gene>
<dbReference type="GO" id="GO:0005829">
    <property type="term" value="C:cytosol"/>
    <property type="evidence" value="ECO:0007669"/>
    <property type="project" value="InterPro"/>
</dbReference>
<dbReference type="CDD" id="cd00537">
    <property type="entry name" value="MTHFR"/>
    <property type="match status" value="1"/>
</dbReference>
<dbReference type="InterPro" id="IPR003171">
    <property type="entry name" value="Mehydrof_redctse-like"/>
</dbReference>
<dbReference type="UniPathway" id="UPA00193"/>
<dbReference type="GO" id="GO:0009086">
    <property type="term" value="P:methionine biosynthetic process"/>
    <property type="evidence" value="ECO:0007669"/>
    <property type="project" value="UniProtKB-KW"/>
</dbReference>
<evidence type="ECO:0000256" key="3">
    <source>
        <dbReference type="ARBA" id="ARBA00006743"/>
    </source>
</evidence>
<name>Q7VRL4_BLOFL</name>
<keyword evidence="4" id="KW-0028">Amino-acid biosynthesis</keyword>
<dbReference type="InterPro" id="IPR004620">
    <property type="entry name" value="MTHF_reductase_bac"/>
</dbReference>
<evidence type="ECO:0000256" key="1">
    <source>
        <dbReference type="ARBA" id="ARBA00001974"/>
    </source>
</evidence>
<comment type="pathway">
    <text evidence="2 12">One-carbon metabolism; tetrahydrofolate interconversion.</text>
</comment>
<evidence type="ECO:0000256" key="2">
    <source>
        <dbReference type="ARBA" id="ARBA00004777"/>
    </source>
</evidence>
<dbReference type="GO" id="GO:0035999">
    <property type="term" value="P:tetrahydrofolate interconversion"/>
    <property type="evidence" value="ECO:0007669"/>
    <property type="project" value="UniProtKB-UniPathway"/>
</dbReference>
<dbReference type="SUPFAM" id="SSF51730">
    <property type="entry name" value="FAD-linked oxidoreductase"/>
    <property type="match status" value="1"/>
</dbReference>
<dbReference type="EMBL" id="BX248583">
    <property type="protein sequence ID" value="CAD83272.1"/>
    <property type="molecule type" value="Genomic_DNA"/>
</dbReference>
<dbReference type="Gene3D" id="3.20.20.220">
    <property type="match status" value="1"/>
</dbReference>
<dbReference type="InterPro" id="IPR029041">
    <property type="entry name" value="FAD-linked_oxidoreductase-like"/>
</dbReference>
<evidence type="ECO:0000313" key="13">
    <source>
        <dbReference type="EMBL" id="CAD83272.1"/>
    </source>
</evidence>
<dbReference type="STRING" id="203907.Bfl597"/>
<reference evidence="13 14" key="1">
    <citation type="journal article" date="2003" name="Proc. Natl. Acad. Sci. U.S.A.">
        <title>The genome sequence of Blochmannia floridanus: comparative analysis of reduced genomes.</title>
        <authorList>
            <person name="Gil R."/>
            <person name="Silva F.J."/>
            <person name="Zientz E."/>
            <person name="Delmotte F."/>
            <person name="Gonzalez-Candelas F."/>
            <person name="Latorre A."/>
            <person name="Rausell C."/>
            <person name="Kramerbeek J."/>
            <person name="Gadau J."/>
            <person name="Hoelldobler B."/>
            <person name="van Ham R.C.H.J."/>
            <person name="Gross R."/>
            <person name="Moya A."/>
        </authorList>
    </citation>
    <scope>NUCLEOTIDE SEQUENCE [LARGE SCALE GENOMIC DNA]</scope>
</reference>
<dbReference type="BRENDA" id="1.5.1.20">
    <property type="organism ID" value="10038"/>
</dbReference>